<accession>A0A562E7W0</accession>
<dbReference type="RefSeq" id="WP_019398651.1">
    <property type="nucleotide sequence ID" value="NZ_VLJS01000002.1"/>
</dbReference>
<sequence length="162" mass="18633">MPYTPIVATLGYVLSPDRSKVLMIHRNARPDDHQLGKYNGLGGKIERDEDVLAGMRREIREEAGIECTSMQLRGTISWPGFGKHGEDWLGFVFVIDGWTGTPLQSNPEGTLEWVEIERLDELPMWEGDRNFLPLVFDGDPRPFHGVMPYRDGRMQSWNWSRM</sequence>
<dbReference type="InterPro" id="IPR000086">
    <property type="entry name" value="NUDIX_hydrolase_dom"/>
</dbReference>
<dbReference type="CDD" id="cd18886">
    <property type="entry name" value="NUDIX_MutT_Nudt1"/>
    <property type="match status" value="1"/>
</dbReference>
<dbReference type="PANTHER" id="PTHR43758">
    <property type="entry name" value="7,8-DIHYDRO-8-OXOGUANINE TRIPHOSPHATASE"/>
    <property type="match status" value="1"/>
</dbReference>
<proteinExistence type="inferred from homology"/>
<keyword evidence="8" id="KW-1185">Reference proteome</keyword>
<comment type="similarity">
    <text evidence="2">Belongs to the Nudix hydrolase family.</text>
</comment>
<reference evidence="7 8" key="1">
    <citation type="submission" date="2019-07" db="EMBL/GenBank/DDBJ databases">
        <title>Genome sequencing of lignin-degrading bacterial isolates.</title>
        <authorList>
            <person name="Gladden J."/>
        </authorList>
    </citation>
    <scope>NUCLEOTIDE SEQUENCE [LARGE SCALE GENOMIC DNA]</scope>
    <source>
        <strain evidence="7 8">J19</strain>
    </source>
</reference>
<evidence type="ECO:0000313" key="7">
    <source>
        <dbReference type="EMBL" id="TWH17698.1"/>
    </source>
</evidence>
<dbReference type="SUPFAM" id="SSF55811">
    <property type="entry name" value="Nudix"/>
    <property type="match status" value="1"/>
</dbReference>
<comment type="cofactor">
    <cofactor evidence="1">
        <name>Mg(2+)</name>
        <dbReference type="ChEBI" id="CHEBI:18420"/>
    </cofactor>
</comment>
<dbReference type="EMBL" id="VLJS01000002">
    <property type="protein sequence ID" value="TWH17698.1"/>
    <property type="molecule type" value="Genomic_DNA"/>
</dbReference>
<dbReference type="InterPro" id="IPR020084">
    <property type="entry name" value="NUDIX_hydrolase_CS"/>
</dbReference>
<dbReference type="PROSITE" id="PS00893">
    <property type="entry name" value="NUDIX_BOX"/>
    <property type="match status" value="1"/>
</dbReference>
<dbReference type="GO" id="GO:0005737">
    <property type="term" value="C:cytoplasm"/>
    <property type="evidence" value="ECO:0007669"/>
    <property type="project" value="TreeGrafter"/>
</dbReference>
<evidence type="ECO:0000256" key="2">
    <source>
        <dbReference type="ARBA" id="ARBA00005582"/>
    </source>
</evidence>
<dbReference type="PANTHER" id="PTHR43758:SF2">
    <property type="entry name" value="OXIDIZED PURINE NUCLEOSIDE TRIPHOSPHATE HYDROLASE"/>
    <property type="match status" value="1"/>
</dbReference>
<keyword evidence="4" id="KW-0378">Hydrolase</keyword>
<dbReference type="InterPro" id="IPR003562">
    <property type="entry name" value="Mutator_MutX_prot"/>
</dbReference>
<evidence type="ECO:0000256" key="3">
    <source>
        <dbReference type="ARBA" id="ARBA00022723"/>
    </source>
</evidence>
<evidence type="ECO:0000256" key="1">
    <source>
        <dbReference type="ARBA" id="ARBA00001946"/>
    </source>
</evidence>
<keyword evidence="3" id="KW-0479">Metal-binding</keyword>
<dbReference type="FunFam" id="3.90.79.10:FF:000061">
    <property type="entry name" value="7,8-dihydro-8-oxoguanine-triphosphatase"/>
    <property type="match status" value="1"/>
</dbReference>
<dbReference type="PROSITE" id="PS51462">
    <property type="entry name" value="NUDIX"/>
    <property type="match status" value="1"/>
</dbReference>
<organism evidence="7 8">
    <name type="scientific">Pseudoxanthomonas taiwanensis J19</name>
    <dbReference type="NCBI Taxonomy" id="935569"/>
    <lineage>
        <taxon>Bacteria</taxon>
        <taxon>Pseudomonadati</taxon>
        <taxon>Pseudomonadota</taxon>
        <taxon>Gammaproteobacteria</taxon>
        <taxon>Lysobacterales</taxon>
        <taxon>Lysobacteraceae</taxon>
        <taxon>Pseudoxanthomonas</taxon>
    </lineage>
</organism>
<dbReference type="OrthoDB" id="9800186at2"/>
<dbReference type="Gene3D" id="3.90.79.10">
    <property type="entry name" value="Nucleoside Triphosphate Pyrophosphohydrolase"/>
    <property type="match status" value="1"/>
</dbReference>
<evidence type="ECO:0000259" key="6">
    <source>
        <dbReference type="PROSITE" id="PS51462"/>
    </source>
</evidence>
<dbReference type="InterPro" id="IPR015797">
    <property type="entry name" value="NUDIX_hydrolase-like_dom_sf"/>
</dbReference>
<dbReference type="PRINTS" id="PR01402">
    <property type="entry name" value="MUTATORMUTX"/>
</dbReference>
<name>A0A562E7W0_9GAMM</name>
<comment type="caution">
    <text evidence="7">The sequence shown here is derived from an EMBL/GenBank/DDBJ whole genome shotgun (WGS) entry which is preliminary data.</text>
</comment>
<dbReference type="Pfam" id="PF00293">
    <property type="entry name" value="NUDIX"/>
    <property type="match status" value="1"/>
</dbReference>
<gene>
    <name evidence="7" type="ORF">L613_001000000450</name>
</gene>
<dbReference type="Proteomes" id="UP000321583">
    <property type="component" value="Unassembled WGS sequence"/>
</dbReference>
<protein>
    <submittedName>
        <fullName evidence="7">8-oxo-dGTP diphosphatase</fullName>
    </submittedName>
</protein>
<dbReference type="GO" id="GO:0006281">
    <property type="term" value="P:DNA repair"/>
    <property type="evidence" value="ECO:0007669"/>
    <property type="project" value="InterPro"/>
</dbReference>
<dbReference type="GO" id="GO:0046872">
    <property type="term" value="F:metal ion binding"/>
    <property type="evidence" value="ECO:0007669"/>
    <property type="project" value="UniProtKB-KW"/>
</dbReference>
<dbReference type="GO" id="GO:0008413">
    <property type="term" value="F:8-oxo-7,8-dihydroguanosine triphosphate pyrophosphatase activity"/>
    <property type="evidence" value="ECO:0007669"/>
    <property type="project" value="InterPro"/>
</dbReference>
<evidence type="ECO:0000256" key="5">
    <source>
        <dbReference type="ARBA" id="ARBA00022842"/>
    </source>
</evidence>
<evidence type="ECO:0000313" key="8">
    <source>
        <dbReference type="Proteomes" id="UP000321583"/>
    </source>
</evidence>
<keyword evidence="5" id="KW-0460">Magnesium</keyword>
<dbReference type="AlphaFoldDB" id="A0A562E7W0"/>
<evidence type="ECO:0000256" key="4">
    <source>
        <dbReference type="ARBA" id="ARBA00022801"/>
    </source>
</evidence>
<feature type="domain" description="Nudix hydrolase" evidence="6">
    <location>
        <begin position="4"/>
        <end position="137"/>
    </location>
</feature>